<comment type="similarity">
    <text evidence="3">Belongs to the disease resistance NB-LRR family.</text>
</comment>
<dbReference type="Gene3D" id="3.80.10.10">
    <property type="entry name" value="Ribonuclease Inhibitor"/>
    <property type="match status" value="1"/>
</dbReference>
<evidence type="ECO:0000259" key="12">
    <source>
        <dbReference type="Pfam" id="PF18052"/>
    </source>
</evidence>
<dbReference type="Pfam" id="PF18052">
    <property type="entry name" value="Rx_N"/>
    <property type="match status" value="1"/>
</dbReference>
<dbReference type="GO" id="GO:0051607">
    <property type="term" value="P:defense response to virus"/>
    <property type="evidence" value="ECO:0007669"/>
    <property type="project" value="UniProtKB-ARBA"/>
</dbReference>
<name>A0ABD2Y526_9GENT</name>
<comment type="caution">
    <text evidence="14">The sequence shown here is derived from an EMBL/GenBank/DDBJ whole genome shotgun (WGS) entry which is preliminary data.</text>
</comment>
<dbReference type="FunFam" id="3.40.50.300:FF:001091">
    <property type="entry name" value="Probable disease resistance protein At1g61300"/>
    <property type="match status" value="1"/>
</dbReference>
<dbReference type="CDD" id="cd14798">
    <property type="entry name" value="RX-CC_like"/>
    <property type="match status" value="1"/>
</dbReference>
<proteinExistence type="inferred from homology"/>
<evidence type="ECO:0000256" key="10">
    <source>
        <dbReference type="ARBA" id="ARBA00022840"/>
    </source>
</evidence>
<dbReference type="PANTHER" id="PTHR23155:SF1152">
    <property type="entry name" value="AAA+ ATPASE DOMAIN-CONTAINING PROTEIN"/>
    <property type="match status" value="1"/>
</dbReference>
<evidence type="ECO:0000256" key="1">
    <source>
        <dbReference type="ARBA" id="ARBA00002074"/>
    </source>
</evidence>
<dbReference type="InterPro" id="IPR042197">
    <property type="entry name" value="Apaf_helical"/>
</dbReference>
<dbReference type="Pfam" id="PF00931">
    <property type="entry name" value="NB-ARC"/>
    <property type="match status" value="1"/>
</dbReference>
<dbReference type="GO" id="GO:0009626">
    <property type="term" value="P:plant-type hypersensitive response"/>
    <property type="evidence" value="ECO:0007669"/>
    <property type="project" value="UniProtKB-KW"/>
</dbReference>
<dbReference type="InterPro" id="IPR002182">
    <property type="entry name" value="NB-ARC"/>
</dbReference>
<keyword evidence="6" id="KW-0381">Hypersensitive response</keyword>
<keyword evidence="10" id="KW-0067">ATP-binding</keyword>
<evidence type="ECO:0000259" key="13">
    <source>
        <dbReference type="Pfam" id="PF23559"/>
    </source>
</evidence>
<protein>
    <submittedName>
        <fullName evidence="14">Uncharacterized protein</fullName>
    </submittedName>
</protein>
<keyword evidence="9" id="KW-0611">Plant defense</keyword>
<feature type="domain" description="NB-ARC" evidence="11">
    <location>
        <begin position="747"/>
        <end position="916"/>
    </location>
</feature>
<keyword evidence="4" id="KW-0963">Cytoplasm</keyword>
<evidence type="ECO:0000256" key="5">
    <source>
        <dbReference type="ARBA" id="ARBA00022614"/>
    </source>
</evidence>
<gene>
    <name evidence="14" type="ORF">ACH5RR_040013</name>
</gene>
<sequence length="1475" mass="170330">MDSGPSCINDHFDRVFQELVNQYITGYSSESGLLPRLRRLFVPRNTDTELNRSLNHLLKELEYWKFLRKLLIYIHKFSNATNVVQNFDSLFTRFEAVSDHEIAKDLSVACQKKYMSLRPSKALDVLRNSQTKLQLFSLEIQEALHLLSAGSSSLLEWQSPLLDVYFWFEYLRSTKKILGCISWEGDVDGDQLEAFKENIKSLRHFSGEVMNNCPSYHSEDPEIPFSPPVLSPGFQRDHITHDFFAYIASVAVRIINQSFHYWINKTDSNLRESSMVGLLDLQRHIDPTTAPEFLELNLKLLRDLKSINMRKAKHALDSFLDYMCLWVRNDDLAMELKSLIIFVINEPPQESNVTGQSFFDEFKAVLTLAGGSFYREMQPHIPSSELHIKICLLKVEVFLQKQLKRMRPAQENKIEDLNKILNNLRRFSKDLPHDNIENGKQSFALIKQVTREVSSLFASFDDKKVTKDRARISLLVLLLKIVLFKAESSCLGLLNGDAHLATFGKDQIETILEGLKLFTSFVSTYPGETPRKVELIFSSIEAVARRATVLYHSFLVNKASQDMTDQMVLSFSDLQDKMKLTKAEIREICPQIPRSDVPKTDGLGFIDFLLRNLMEILKRDPDSIALVKHRIEDIRLDLEFLRSFLGDVIQPDTEHLELKDISTRTREVAYEVEYIIDSIEVGIGAYWQHAFWLSDLLEEMRLIKMKASDFYEEKTSHVRCHSVPQISSHMTSHTSTTRTDEVLICLEDQEETIIDQLTRGSMQRDIVSVVGMPGIGKTTLAKKLYSSPKVTYHFHIQAWCSVSQVYGKRELLLEILREITALTDDIDQVTDEDLEVKLYQELKGNRYLIIMDDVWDTRAWNDLERSFPDDGNGSRILMTSRLQDVALKAKPGSETHLLRPLSDVESWNLIELKLFPRGCPQEYLEVGQEIAKNCKGLPLAVVAIISLLQRTEKKQEKWKEIAATVSSWVIDDPQTRCMDIFQLSYKQLPDHLKACFLYFGGFLEDRDIPVHKLTSLWIAEGFIRENELKSLEHLAKEYLMDLIDRSLLMISQKRSRGGVKACRIHDMLRDFCLSKAKEDNFLQQITQYDKPYASFDHLHYSSDFPDHHYSHPVTYERHRLCFSLKRTPFVKSTPSGPRTRSLIFFAISDAYPRCSYDISFISHHFKLLRVLDLEDINMGTCFFTGIELLIQLRYLAVSGDVDSIPPSIANLWKLETLIVKGLKGAVTLPYTIWCMERLRHVRVSYHVDFDLQDDKLGNFSRLDNLVTFSWPLLTYGEDTERMMRRLPNLRKLGCKFSASWDSSKHCNQFPRFDFLTQLESLKIVYFGRALDHPSELSLPLNLKKLTLTNFCLPWNRISAIGSLQNLEVLKLLSRAFEGQTWDMREGEFLKLKVLKLDTLNLSKWNASNDHLPNLQQLILRNCKELEGVPFAFGEIPTLEMIEVQFCGQSTEDSVRNIVEEGIEGLKIIINHTIHM</sequence>
<dbReference type="Gene3D" id="1.20.5.4130">
    <property type="match status" value="1"/>
</dbReference>
<evidence type="ECO:0000313" key="15">
    <source>
        <dbReference type="Proteomes" id="UP001630127"/>
    </source>
</evidence>
<accession>A0ABD2Y526</accession>
<dbReference type="InterPro" id="IPR032675">
    <property type="entry name" value="LRR_dom_sf"/>
</dbReference>
<dbReference type="FunFam" id="1.10.10.10:FF:000322">
    <property type="entry name" value="Probable disease resistance protein At1g63360"/>
    <property type="match status" value="1"/>
</dbReference>
<dbReference type="Gene3D" id="1.10.8.430">
    <property type="entry name" value="Helical domain of apoptotic protease-activating factors"/>
    <property type="match status" value="1"/>
</dbReference>
<feature type="domain" description="Disease resistance N-terminal" evidence="12">
    <location>
        <begin position="605"/>
        <end position="681"/>
    </location>
</feature>
<dbReference type="PANTHER" id="PTHR23155">
    <property type="entry name" value="DISEASE RESISTANCE PROTEIN RP"/>
    <property type="match status" value="1"/>
</dbReference>
<dbReference type="EMBL" id="JBJUIK010000016">
    <property type="protein sequence ID" value="KAL3500920.1"/>
    <property type="molecule type" value="Genomic_DNA"/>
</dbReference>
<comment type="subcellular location">
    <subcellularLocation>
        <location evidence="2">Cytoplasm</location>
    </subcellularLocation>
</comment>
<keyword evidence="7" id="KW-0677">Repeat</keyword>
<keyword evidence="5" id="KW-0433">Leucine-rich repeat</keyword>
<dbReference type="InterPro" id="IPR041118">
    <property type="entry name" value="Rx_N"/>
</dbReference>
<evidence type="ECO:0000256" key="9">
    <source>
        <dbReference type="ARBA" id="ARBA00022821"/>
    </source>
</evidence>
<dbReference type="PRINTS" id="PR00364">
    <property type="entry name" value="DISEASERSIST"/>
</dbReference>
<reference evidence="14 15" key="1">
    <citation type="submission" date="2024-11" db="EMBL/GenBank/DDBJ databases">
        <title>A near-complete genome assembly of Cinchona calisaya.</title>
        <authorList>
            <person name="Lian D.C."/>
            <person name="Zhao X.W."/>
            <person name="Wei L."/>
        </authorList>
    </citation>
    <scope>NUCLEOTIDE SEQUENCE [LARGE SCALE GENOMIC DNA]</scope>
    <source>
        <tissue evidence="14">Nenye</tissue>
    </source>
</reference>
<dbReference type="GO" id="GO:0005524">
    <property type="term" value="F:ATP binding"/>
    <property type="evidence" value="ECO:0007669"/>
    <property type="project" value="UniProtKB-KW"/>
</dbReference>
<dbReference type="InterPro" id="IPR036388">
    <property type="entry name" value="WH-like_DNA-bd_sf"/>
</dbReference>
<evidence type="ECO:0000256" key="4">
    <source>
        <dbReference type="ARBA" id="ARBA00022490"/>
    </source>
</evidence>
<dbReference type="Pfam" id="PF23559">
    <property type="entry name" value="WHD_DRP"/>
    <property type="match status" value="1"/>
</dbReference>
<feature type="domain" description="Disease resistance protein winged helix" evidence="13">
    <location>
        <begin position="1002"/>
        <end position="1071"/>
    </location>
</feature>
<evidence type="ECO:0000256" key="3">
    <source>
        <dbReference type="ARBA" id="ARBA00008894"/>
    </source>
</evidence>
<keyword evidence="15" id="KW-1185">Reference proteome</keyword>
<keyword evidence="8" id="KW-0547">Nucleotide-binding</keyword>
<comment type="function">
    <text evidence="1">Confers resistance to late blight (Phytophthora infestans) races carrying the avirulence gene Avr1. Resistance proteins guard the plant against pathogens that contain an appropriate avirulence protein via an indirect interaction with this avirulence protein. That triggers a defense system including the hypersensitive response, which restricts the pathogen growth.</text>
</comment>
<dbReference type="SUPFAM" id="SSF52540">
    <property type="entry name" value="P-loop containing nucleoside triphosphate hydrolases"/>
    <property type="match status" value="1"/>
</dbReference>
<evidence type="ECO:0000259" key="11">
    <source>
        <dbReference type="Pfam" id="PF00931"/>
    </source>
</evidence>
<dbReference type="InterPro" id="IPR044974">
    <property type="entry name" value="Disease_R_plants"/>
</dbReference>
<evidence type="ECO:0000256" key="2">
    <source>
        <dbReference type="ARBA" id="ARBA00004496"/>
    </source>
</evidence>
<dbReference type="InterPro" id="IPR038005">
    <property type="entry name" value="RX-like_CC"/>
</dbReference>
<dbReference type="InterPro" id="IPR027417">
    <property type="entry name" value="P-loop_NTPase"/>
</dbReference>
<organism evidence="14 15">
    <name type="scientific">Cinchona calisaya</name>
    <dbReference type="NCBI Taxonomy" id="153742"/>
    <lineage>
        <taxon>Eukaryota</taxon>
        <taxon>Viridiplantae</taxon>
        <taxon>Streptophyta</taxon>
        <taxon>Embryophyta</taxon>
        <taxon>Tracheophyta</taxon>
        <taxon>Spermatophyta</taxon>
        <taxon>Magnoliopsida</taxon>
        <taxon>eudicotyledons</taxon>
        <taxon>Gunneridae</taxon>
        <taxon>Pentapetalae</taxon>
        <taxon>asterids</taxon>
        <taxon>lamiids</taxon>
        <taxon>Gentianales</taxon>
        <taxon>Rubiaceae</taxon>
        <taxon>Cinchonoideae</taxon>
        <taxon>Cinchoneae</taxon>
        <taxon>Cinchona</taxon>
    </lineage>
</organism>
<dbReference type="InterPro" id="IPR058922">
    <property type="entry name" value="WHD_DRP"/>
</dbReference>
<dbReference type="GO" id="GO:0005737">
    <property type="term" value="C:cytoplasm"/>
    <property type="evidence" value="ECO:0007669"/>
    <property type="project" value="UniProtKB-SubCell"/>
</dbReference>
<evidence type="ECO:0000313" key="14">
    <source>
        <dbReference type="EMBL" id="KAL3500920.1"/>
    </source>
</evidence>
<dbReference type="Proteomes" id="UP001630127">
    <property type="component" value="Unassembled WGS sequence"/>
</dbReference>
<evidence type="ECO:0000256" key="6">
    <source>
        <dbReference type="ARBA" id="ARBA00022667"/>
    </source>
</evidence>
<dbReference type="Gene3D" id="1.10.10.10">
    <property type="entry name" value="Winged helix-like DNA-binding domain superfamily/Winged helix DNA-binding domain"/>
    <property type="match status" value="1"/>
</dbReference>
<dbReference type="SUPFAM" id="SSF52058">
    <property type="entry name" value="L domain-like"/>
    <property type="match status" value="1"/>
</dbReference>
<evidence type="ECO:0000256" key="8">
    <source>
        <dbReference type="ARBA" id="ARBA00022741"/>
    </source>
</evidence>
<dbReference type="Gene3D" id="3.40.50.300">
    <property type="entry name" value="P-loop containing nucleotide triphosphate hydrolases"/>
    <property type="match status" value="1"/>
</dbReference>
<evidence type="ECO:0000256" key="7">
    <source>
        <dbReference type="ARBA" id="ARBA00022737"/>
    </source>
</evidence>